<reference evidence="4 5" key="1">
    <citation type="submission" date="2021-06" db="EMBL/GenBank/DDBJ databases">
        <title>Gemonas diversity in paddy soil.</title>
        <authorList>
            <person name="Liu G."/>
        </authorList>
    </citation>
    <scope>NUCLEOTIDE SEQUENCE [LARGE SCALE GENOMIC DNA]</scope>
    <source>
        <strain evidence="4 5">RG29</strain>
    </source>
</reference>
<dbReference type="EMBL" id="CP076724">
    <property type="protein sequence ID" value="QWV97904.1"/>
    <property type="molecule type" value="Genomic_DNA"/>
</dbReference>
<protein>
    <recommendedName>
        <fullName evidence="6">DUF5667 domain-containing protein</fullName>
    </recommendedName>
</protein>
<evidence type="ECO:0000256" key="1">
    <source>
        <dbReference type="SAM" id="Coils"/>
    </source>
</evidence>
<evidence type="ECO:0000313" key="4">
    <source>
        <dbReference type="EMBL" id="QWV97904.1"/>
    </source>
</evidence>
<sequence>MPVKTVLTVLAVLAALPAFAAGPAGSPGGMPQMADAVPGSPGYVMKRAMGRQMMRSPEHLLMMAYHRNVANFGRLLYGAAEEGATVPPQLARVAVSEMRRSVEEMEKYRASVAGEVPPELQRMMDEHLVQVKSHLRALEELVRQDRIDSDQVKRHVEPMLAGCGAPGCAPRMGAGGGWPGGFPGRGMMMERMLQKVKGQDAELAALVREMEQAPREKKLDLLAEAVAKMVRQRAEMTEEMERRHRMMMRRLGPMAPEQMDDSDDDDDSGDHGWNDDEDTDEE</sequence>
<evidence type="ECO:0000256" key="3">
    <source>
        <dbReference type="SAM" id="SignalP"/>
    </source>
</evidence>
<organism evidence="4 5">
    <name type="scientific">Geomonas diazotrophica</name>
    <dbReference type="NCBI Taxonomy" id="2843197"/>
    <lineage>
        <taxon>Bacteria</taxon>
        <taxon>Pseudomonadati</taxon>
        <taxon>Thermodesulfobacteriota</taxon>
        <taxon>Desulfuromonadia</taxon>
        <taxon>Geobacterales</taxon>
        <taxon>Geobacteraceae</taxon>
        <taxon>Geomonas</taxon>
    </lineage>
</organism>
<evidence type="ECO:0008006" key="6">
    <source>
        <dbReference type="Google" id="ProtNLM"/>
    </source>
</evidence>
<gene>
    <name evidence="4" type="ORF">KP005_00985</name>
</gene>
<feature type="signal peptide" evidence="3">
    <location>
        <begin position="1"/>
        <end position="20"/>
    </location>
</feature>
<feature type="chain" id="PRO_5046366424" description="DUF5667 domain-containing protein" evidence="3">
    <location>
        <begin position="21"/>
        <end position="282"/>
    </location>
</feature>
<proteinExistence type="predicted"/>
<keyword evidence="1" id="KW-0175">Coiled coil</keyword>
<feature type="compositionally biased region" description="Acidic residues" evidence="2">
    <location>
        <begin position="258"/>
        <end position="268"/>
    </location>
</feature>
<accession>A0ABX8JJW0</accession>
<keyword evidence="3" id="KW-0732">Signal</keyword>
<feature type="coiled-coil region" evidence="1">
    <location>
        <begin position="189"/>
        <end position="239"/>
    </location>
</feature>
<evidence type="ECO:0000313" key="5">
    <source>
        <dbReference type="Proteomes" id="UP000683493"/>
    </source>
</evidence>
<dbReference type="Proteomes" id="UP000683493">
    <property type="component" value="Chromosome"/>
</dbReference>
<name>A0ABX8JJW0_9BACT</name>
<feature type="region of interest" description="Disordered" evidence="2">
    <location>
        <begin position="250"/>
        <end position="282"/>
    </location>
</feature>
<evidence type="ECO:0000256" key="2">
    <source>
        <dbReference type="SAM" id="MobiDB-lite"/>
    </source>
</evidence>
<keyword evidence="5" id="KW-1185">Reference proteome</keyword>